<keyword evidence="2" id="KW-1185">Reference proteome</keyword>
<evidence type="ECO:0000313" key="2">
    <source>
        <dbReference type="Proteomes" id="UP000001811"/>
    </source>
</evidence>
<reference evidence="1" key="3">
    <citation type="submission" date="2025-09" db="UniProtKB">
        <authorList>
            <consortium name="Ensembl"/>
        </authorList>
    </citation>
    <scope>IDENTIFICATION</scope>
    <source>
        <strain evidence="1">Thorbecke</strain>
    </source>
</reference>
<sequence>MCDKEFMWALKNRDLGDVKEYVAKGKDTVKGPVGLTALEATDNQAIKALLQ</sequence>
<proteinExistence type="predicted"/>
<dbReference type="STRING" id="9986.ENSOCUP00000031352"/>
<name>A0A5F9CBZ8_RABIT</name>
<dbReference type="AlphaFoldDB" id="A0A5F9CBZ8"/>
<evidence type="ECO:0008006" key="3">
    <source>
        <dbReference type="Google" id="ProtNLM"/>
    </source>
</evidence>
<reference evidence="1" key="2">
    <citation type="submission" date="2025-08" db="UniProtKB">
        <authorList>
            <consortium name="Ensembl"/>
        </authorList>
    </citation>
    <scope>IDENTIFICATION</scope>
    <source>
        <strain evidence="1">Thorbecke</strain>
    </source>
</reference>
<dbReference type="Ensembl" id="ENSOCUT00000037218.1">
    <property type="protein sequence ID" value="ENSOCUP00000031352.1"/>
    <property type="gene ID" value="ENSOCUG00000036200.1"/>
</dbReference>
<dbReference type="Bgee" id="ENSOCUG00000036200">
    <property type="expression patterns" value="Expressed in testis and 1 other cell type or tissue"/>
</dbReference>
<dbReference type="Proteomes" id="UP000001811">
    <property type="component" value="Unplaced"/>
</dbReference>
<organism evidence="1 2">
    <name type="scientific">Oryctolagus cuniculus</name>
    <name type="common">Rabbit</name>
    <dbReference type="NCBI Taxonomy" id="9986"/>
    <lineage>
        <taxon>Eukaryota</taxon>
        <taxon>Metazoa</taxon>
        <taxon>Chordata</taxon>
        <taxon>Craniata</taxon>
        <taxon>Vertebrata</taxon>
        <taxon>Euteleostomi</taxon>
        <taxon>Mammalia</taxon>
        <taxon>Eutheria</taxon>
        <taxon>Euarchontoglires</taxon>
        <taxon>Glires</taxon>
        <taxon>Lagomorpha</taxon>
        <taxon>Leporidae</taxon>
        <taxon>Oryctolagus</taxon>
    </lineage>
</organism>
<dbReference type="SMR" id="A0A5F9CBZ8"/>
<dbReference type="InParanoid" id="A0A5F9CBZ8"/>
<reference evidence="1 2" key="1">
    <citation type="journal article" date="2011" name="Nature">
        <title>A high-resolution map of human evolutionary constraint using 29 mammals.</title>
        <authorList>
            <person name="Lindblad-Toh K."/>
            <person name="Garber M."/>
            <person name="Zuk O."/>
            <person name="Lin M.F."/>
            <person name="Parker B.J."/>
            <person name="Washietl S."/>
            <person name="Kheradpour P."/>
            <person name="Ernst J."/>
            <person name="Jordan G."/>
            <person name="Mauceli E."/>
            <person name="Ward L.D."/>
            <person name="Lowe C.B."/>
            <person name="Holloway A.K."/>
            <person name="Clamp M."/>
            <person name="Gnerre S."/>
            <person name="Alfoldi J."/>
            <person name="Beal K."/>
            <person name="Chang J."/>
            <person name="Clawson H."/>
            <person name="Cuff J."/>
            <person name="Di Palma F."/>
            <person name="Fitzgerald S."/>
            <person name="Flicek P."/>
            <person name="Guttman M."/>
            <person name="Hubisz M.J."/>
            <person name="Jaffe D.B."/>
            <person name="Jungreis I."/>
            <person name="Kent W.J."/>
            <person name="Kostka D."/>
            <person name="Lara M."/>
            <person name="Martins A.L."/>
            <person name="Massingham T."/>
            <person name="Moltke I."/>
            <person name="Raney B.J."/>
            <person name="Rasmussen M.D."/>
            <person name="Robinson J."/>
            <person name="Stark A."/>
            <person name="Vilella A.J."/>
            <person name="Wen J."/>
            <person name="Xie X."/>
            <person name="Zody M.C."/>
            <person name="Baldwin J."/>
            <person name="Bloom T."/>
            <person name="Chin C.W."/>
            <person name="Heiman D."/>
            <person name="Nicol R."/>
            <person name="Nusbaum C."/>
            <person name="Young S."/>
            <person name="Wilkinson J."/>
            <person name="Worley K.C."/>
            <person name="Kovar C.L."/>
            <person name="Muzny D.M."/>
            <person name="Gibbs R.A."/>
            <person name="Cree A."/>
            <person name="Dihn H.H."/>
            <person name="Fowler G."/>
            <person name="Jhangiani S."/>
            <person name="Joshi V."/>
            <person name="Lee S."/>
            <person name="Lewis L.R."/>
            <person name="Nazareth L.V."/>
            <person name="Okwuonu G."/>
            <person name="Santibanez J."/>
            <person name="Warren W.C."/>
            <person name="Mardis E.R."/>
            <person name="Weinstock G.M."/>
            <person name="Wilson R.K."/>
            <person name="Delehaunty K."/>
            <person name="Dooling D."/>
            <person name="Fronik C."/>
            <person name="Fulton L."/>
            <person name="Fulton B."/>
            <person name="Graves T."/>
            <person name="Minx P."/>
            <person name="Sodergren E."/>
            <person name="Birney E."/>
            <person name="Margulies E.H."/>
            <person name="Herrero J."/>
            <person name="Green E.D."/>
            <person name="Haussler D."/>
            <person name="Siepel A."/>
            <person name="Goldman N."/>
            <person name="Pollard K.S."/>
            <person name="Pedersen J.S."/>
            <person name="Lander E.S."/>
            <person name="Kellis M."/>
        </authorList>
    </citation>
    <scope>NUCLEOTIDE SEQUENCE [LARGE SCALE GENOMIC DNA]</scope>
    <source>
        <strain evidence="2">Thorbecke</strain>
    </source>
</reference>
<dbReference type="GeneTree" id="ENSGT00960000189759"/>
<protein>
    <recommendedName>
        <fullName evidence="3">Myotrophin</fullName>
    </recommendedName>
</protein>
<evidence type="ECO:0000313" key="1">
    <source>
        <dbReference type="Ensembl" id="ENSOCUP00000031352.1"/>
    </source>
</evidence>
<accession>A0A5F9CBZ8</accession>